<keyword evidence="3 6" id="KW-1133">Transmembrane helix</keyword>
<name>A0A1S9S054_PENBI</name>
<feature type="transmembrane region" description="Helical" evidence="6">
    <location>
        <begin position="97"/>
        <end position="126"/>
    </location>
</feature>
<dbReference type="InterPro" id="IPR049326">
    <property type="entry name" value="Rhodopsin_dom_fungi"/>
</dbReference>
<protein>
    <submittedName>
        <fullName evidence="8">Integral membrane protein</fullName>
    </submittedName>
</protein>
<feature type="transmembrane region" description="Helical" evidence="6">
    <location>
        <begin position="138"/>
        <end position="159"/>
    </location>
</feature>
<dbReference type="EMBL" id="LJBN01000013">
    <property type="protein sequence ID" value="OOQ91164.1"/>
    <property type="molecule type" value="Genomic_DNA"/>
</dbReference>
<dbReference type="PANTHER" id="PTHR33048:SF55">
    <property type="entry name" value="INTEGRAL MEMBRANE PROTEIN"/>
    <property type="match status" value="1"/>
</dbReference>
<accession>A0A1S9S054</accession>
<reference evidence="9" key="1">
    <citation type="submission" date="2015-09" db="EMBL/GenBank/DDBJ databases">
        <authorList>
            <person name="Fill T.P."/>
            <person name="Baretta J.F."/>
            <person name="de Almeida L.G."/>
            <person name="Rocha M."/>
            <person name="de Souza D.H."/>
            <person name="Malavazi I."/>
            <person name="Cerdeira L.T."/>
            <person name="Hong H."/>
            <person name="Samborskyy M."/>
            <person name="de Vasconcelos A.T."/>
            <person name="Leadlay P."/>
            <person name="Rodrigues-Filho E."/>
        </authorList>
    </citation>
    <scope>NUCLEOTIDE SEQUENCE [LARGE SCALE GENOMIC DNA]</scope>
    <source>
        <strain evidence="9">LaBioMMi 136</strain>
    </source>
</reference>
<evidence type="ECO:0000256" key="5">
    <source>
        <dbReference type="ARBA" id="ARBA00038359"/>
    </source>
</evidence>
<feature type="transmembrane region" description="Helical" evidence="6">
    <location>
        <begin position="214"/>
        <end position="235"/>
    </location>
</feature>
<dbReference type="Pfam" id="PF20684">
    <property type="entry name" value="Fung_rhodopsin"/>
    <property type="match status" value="1"/>
</dbReference>
<evidence type="ECO:0000256" key="6">
    <source>
        <dbReference type="SAM" id="Phobius"/>
    </source>
</evidence>
<evidence type="ECO:0000256" key="3">
    <source>
        <dbReference type="ARBA" id="ARBA00022989"/>
    </source>
</evidence>
<evidence type="ECO:0000313" key="8">
    <source>
        <dbReference type="EMBL" id="OOQ91164.1"/>
    </source>
</evidence>
<feature type="transmembrane region" description="Helical" evidence="6">
    <location>
        <begin position="51"/>
        <end position="70"/>
    </location>
</feature>
<feature type="transmembrane region" description="Helical" evidence="6">
    <location>
        <begin position="179"/>
        <end position="202"/>
    </location>
</feature>
<dbReference type="AlphaFoldDB" id="A0A1S9S054"/>
<proteinExistence type="inferred from homology"/>
<dbReference type="Proteomes" id="UP000190744">
    <property type="component" value="Unassembled WGS sequence"/>
</dbReference>
<evidence type="ECO:0000313" key="9">
    <source>
        <dbReference type="Proteomes" id="UP000190744"/>
    </source>
</evidence>
<feature type="domain" description="Rhodopsin" evidence="7">
    <location>
        <begin position="35"/>
        <end position="278"/>
    </location>
</feature>
<sequence>MVFYGQTVDGIPDRGYKLYITALVMVLIAAVFVVIRLATRVHLRQLGWDDCSLVVALVASVMTTATINMVPTDPFLAAVVNGYGRHKADMGDSMHAALMWFFIAQIPYKIALGFTKASIVLLYLRIFITEIFQRVGKVYLVFIATWTIASVLVTIFQCIPIEASWNKNITRKRCVDKNSWWYAFAAINTTTDFLIAILPIAPLCHLKLSKRDRIGLLCVFSVGAFVCVTSIIRTVAVSQTSTGLDQSWDFIPRSVWTLVECNMGIICACLPMMRRPLSFAFPWLFRESTQKDSERLSYVPLELRYTKPQQRLQDSHSQEEILQSDTKRERALAEEQDIKISVTTEIQQSVARRGDWSLEGHDK</sequence>
<comment type="subcellular location">
    <subcellularLocation>
        <location evidence="1">Membrane</location>
        <topology evidence="1">Multi-pass membrane protein</topology>
    </subcellularLocation>
</comment>
<organism evidence="8 9">
    <name type="scientific">Penicillium brasilianum</name>
    <dbReference type="NCBI Taxonomy" id="104259"/>
    <lineage>
        <taxon>Eukaryota</taxon>
        <taxon>Fungi</taxon>
        <taxon>Dikarya</taxon>
        <taxon>Ascomycota</taxon>
        <taxon>Pezizomycotina</taxon>
        <taxon>Eurotiomycetes</taxon>
        <taxon>Eurotiomycetidae</taxon>
        <taxon>Eurotiales</taxon>
        <taxon>Aspergillaceae</taxon>
        <taxon>Penicillium</taxon>
    </lineage>
</organism>
<evidence type="ECO:0000256" key="1">
    <source>
        <dbReference type="ARBA" id="ARBA00004141"/>
    </source>
</evidence>
<dbReference type="InterPro" id="IPR052337">
    <property type="entry name" value="SAT4-like"/>
</dbReference>
<feature type="transmembrane region" description="Helical" evidence="6">
    <location>
        <begin position="18"/>
        <end position="39"/>
    </location>
</feature>
<evidence type="ECO:0000256" key="4">
    <source>
        <dbReference type="ARBA" id="ARBA00023136"/>
    </source>
</evidence>
<dbReference type="PANTHER" id="PTHR33048">
    <property type="entry name" value="PTH11-LIKE INTEGRAL MEMBRANE PROTEIN (AFU_ORTHOLOGUE AFUA_5G11245)"/>
    <property type="match status" value="1"/>
</dbReference>
<comment type="caution">
    <text evidence="8">The sequence shown here is derived from an EMBL/GenBank/DDBJ whole genome shotgun (WGS) entry which is preliminary data.</text>
</comment>
<comment type="similarity">
    <text evidence="5">Belongs to the SAT4 family.</text>
</comment>
<dbReference type="GO" id="GO:0016020">
    <property type="term" value="C:membrane"/>
    <property type="evidence" value="ECO:0007669"/>
    <property type="project" value="UniProtKB-SubCell"/>
</dbReference>
<keyword evidence="4 6" id="KW-0472">Membrane</keyword>
<evidence type="ECO:0000259" key="7">
    <source>
        <dbReference type="Pfam" id="PF20684"/>
    </source>
</evidence>
<gene>
    <name evidence="8" type="ORF">PEBR_01220</name>
</gene>
<evidence type="ECO:0000256" key="2">
    <source>
        <dbReference type="ARBA" id="ARBA00022692"/>
    </source>
</evidence>
<keyword evidence="2 6" id="KW-0812">Transmembrane</keyword>